<name>A0A1Y5RZQ3_9RHOB</name>
<organism evidence="1 2">
    <name type="scientific">Pacificibacter marinus</name>
    <dbReference type="NCBI Taxonomy" id="658057"/>
    <lineage>
        <taxon>Bacteria</taxon>
        <taxon>Pseudomonadati</taxon>
        <taxon>Pseudomonadota</taxon>
        <taxon>Alphaproteobacteria</taxon>
        <taxon>Rhodobacterales</taxon>
        <taxon>Roseobacteraceae</taxon>
        <taxon>Pacificibacter</taxon>
    </lineage>
</organism>
<dbReference type="InterPro" id="IPR027417">
    <property type="entry name" value="P-loop_NTPase"/>
</dbReference>
<accession>A0A1Y5RZQ3</accession>
<sequence>MSDFKNKFFWGWHILMNSKSLAGLALKAGFLARFQKQSRPDIQICIGTHHKVLTVLLARVFRVFSALTNRRYSYGRGDDIDYSADVLIDHHSDFDWTKTSRPLTGIHVTRDPRDLLVSAAFYHMKGTESWMHDVRDDLGRKSYHQYVLSLKDTEERLLFEIDNSGGQNIRDMLNWVGHDNIFEAKYSDLVGPGSADNFAKIVSGFPISDTEKRLVVALFKYFSLGSAGAKKNKHIRNASSGQWREHFTPAVSARFDAVFPDAGKQLGYDAN</sequence>
<gene>
    <name evidence="1" type="ORF">PAM7971_01095</name>
</gene>
<dbReference type="Gene3D" id="3.40.50.300">
    <property type="entry name" value="P-loop containing nucleotide triphosphate hydrolases"/>
    <property type="match status" value="1"/>
</dbReference>
<dbReference type="EMBL" id="FWFW01000003">
    <property type="protein sequence ID" value="SLN29138.1"/>
    <property type="molecule type" value="Genomic_DNA"/>
</dbReference>
<keyword evidence="2" id="KW-1185">Reference proteome</keyword>
<protein>
    <recommendedName>
        <fullName evidence="3">Sulfotransferase domain protein</fullName>
    </recommendedName>
</protein>
<proteinExistence type="predicted"/>
<dbReference type="Proteomes" id="UP000193307">
    <property type="component" value="Unassembled WGS sequence"/>
</dbReference>
<dbReference type="AlphaFoldDB" id="A0A1Y5RZQ3"/>
<evidence type="ECO:0000313" key="1">
    <source>
        <dbReference type="EMBL" id="SLN29138.1"/>
    </source>
</evidence>
<dbReference type="STRING" id="658057.SAMN04488032_108212"/>
<evidence type="ECO:0000313" key="2">
    <source>
        <dbReference type="Proteomes" id="UP000193307"/>
    </source>
</evidence>
<reference evidence="1 2" key="1">
    <citation type="submission" date="2017-03" db="EMBL/GenBank/DDBJ databases">
        <authorList>
            <person name="Afonso C.L."/>
            <person name="Miller P.J."/>
            <person name="Scott M.A."/>
            <person name="Spackman E."/>
            <person name="Goraichik I."/>
            <person name="Dimitrov K.M."/>
            <person name="Suarez D.L."/>
            <person name="Swayne D.E."/>
        </authorList>
    </citation>
    <scope>NUCLEOTIDE SEQUENCE [LARGE SCALE GENOMIC DNA]</scope>
    <source>
        <strain evidence="1 2">CECT 7971</strain>
    </source>
</reference>
<evidence type="ECO:0008006" key="3">
    <source>
        <dbReference type="Google" id="ProtNLM"/>
    </source>
</evidence>
<dbReference type="SUPFAM" id="SSF52540">
    <property type="entry name" value="P-loop containing nucleoside triphosphate hydrolases"/>
    <property type="match status" value="1"/>
</dbReference>